<dbReference type="Gramene" id="PRQ48311">
    <property type="protein sequence ID" value="PRQ48311"/>
    <property type="gene ID" value="RchiOBHm_Chr2g0109271"/>
</dbReference>
<reference evidence="1 2" key="1">
    <citation type="journal article" date="2018" name="Nat. Genet.">
        <title>The Rosa genome provides new insights in the design of modern roses.</title>
        <authorList>
            <person name="Bendahmane M."/>
        </authorList>
    </citation>
    <scope>NUCLEOTIDE SEQUENCE [LARGE SCALE GENOMIC DNA]</scope>
    <source>
        <strain evidence="2">cv. Old Blush</strain>
    </source>
</reference>
<evidence type="ECO:0000313" key="2">
    <source>
        <dbReference type="Proteomes" id="UP000238479"/>
    </source>
</evidence>
<keyword evidence="2" id="KW-1185">Reference proteome</keyword>
<protein>
    <submittedName>
        <fullName evidence="1">Uncharacterized protein</fullName>
    </submittedName>
</protein>
<gene>
    <name evidence="1" type="ORF">RchiOBHm_Chr2g0109271</name>
</gene>
<dbReference type="EMBL" id="PDCK01000040">
    <property type="protein sequence ID" value="PRQ48311.1"/>
    <property type="molecule type" value="Genomic_DNA"/>
</dbReference>
<dbReference type="AlphaFoldDB" id="A0A2P6RPJ3"/>
<sequence>MVYFGSHLNLVANPNPSFPQALFEISTDPDPQPLFDSLPLSLSFSRRRPTPKFDGSALSLS</sequence>
<evidence type="ECO:0000313" key="1">
    <source>
        <dbReference type="EMBL" id="PRQ48311.1"/>
    </source>
</evidence>
<organism evidence="1 2">
    <name type="scientific">Rosa chinensis</name>
    <name type="common">China rose</name>
    <dbReference type="NCBI Taxonomy" id="74649"/>
    <lineage>
        <taxon>Eukaryota</taxon>
        <taxon>Viridiplantae</taxon>
        <taxon>Streptophyta</taxon>
        <taxon>Embryophyta</taxon>
        <taxon>Tracheophyta</taxon>
        <taxon>Spermatophyta</taxon>
        <taxon>Magnoliopsida</taxon>
        <taxon>eudicotyledons</taxon>
        <taxon>Gunneridae</taxon>
        <taxon>Pentapetalae</taxon>
        <taxon>rosids</taxon>
        <taxon>fabids</taxon>
        <taxon>Rosales</taxon>
        <taxon>Rosaceae</taxon>
        <taxon>Rosoideae</taxon>
        <taxon>Rosoideae incertae sedis</taxon>
        <taxon>Rosa</taxon>
    </lineage>
</organism>
<accession>A0A2P6RPJ3</accession>
<name>A0A2P6RPJ3_ROSCH</name>
<dbReference type="Proteomes" id="UP000238479">
    <property type="component" value="Chromosome 2"/>
</dbReference>
<comment type="caution">
    <text evidence="1">The sequence shown here is derived from an EMBL/GenBank/DDBJ whole genome shotgun (WGS) entry which is preliminary data.</text>
</comment>
<proteinExistence type="predicted"/>